<gene>
    <name evidence="3" type="ORF">HNQ41_001125</name>
</gene>
<reference evidence="3 4" key="1">
    <citation type="submission" date="2020-08" db="EMBL/GenBank/DDBJ databases">
        <title>Genomic Encyclopedia of Type Strains, Phase IV (KMG-IV): sequencing the most valuable type-strain genomes for metagenomic binning, comparative biology and taxonomic classification.</title>
        <authorList>
            <person name="Goeker M."/>
        </authorList>
    </citation>
    <scope>NUCLEOTIDE SEQUENCE [LARGE SCALE GENOMIC DNA]</scope>
    <source>
        <strain evidence="3 4">DSM 24696</strain>
    </source>
</reference>
<dbReference type="Proteomes" id="UP000551878">
    <property type="component" value="Unassembled WGS sequence"/>
</dbReference>
<evidence type="ECO:0008006" key="5">
    <source>
        <dbReference type="Google" id="ProtNLM"/>
    </source>
</evidence>
<feature type="chain" id="PRO_5038754740" description="Sporulation protein" evidence="2">
    <location>
        <begin position="21"/>
        <end position="150"/>
    </location>
</feature>
<comment type="caution">
    <text evidence="3">The sequence shown here is derived from an EMBL/GenBank/DDBJ whole genome shotgun (WGS) entry which is preliminary data.</text>
</comment>
<protein>
    <recommendedName>
        <fullName evidence="5">Sporulation protein</fullName>
    </recommendedName>
</protein>
<keyword evidence="2" id="KW-0732">Signal</keyword>
<evidence type="ECO:0000256" key="1">
    <source>
        <dbReference type="SAM" id="Coils"/>
    </source>
</evidence>
<dbReference type="PROSITE" id="PS51257">
    <property type="entry name" value="PROKAR_LIPOPROTEIN"/>
    <property type="match status" value="1"/>
</dbReference>
<evidence type="ECO:0000313" key="3">
    <source>
        <dbReference type="EMBL" id="MBB5172962.1"/>
    </source>
</evidence>
<feature type="signal peptide" evidence="2">
    <location>
        <begin position="1"/>
        <end position="20"/>
    </location>
</feature>
<dbReference type="RefSeq" id="WP_184663417.1">
    <property type="nucleotide sequence ID" value="NZ_JACHHB010000004.1"/>
</dbReference>
<keyword evidence="1" id="KW-0175">Coiled coil</keyword>
<evidence type="ECO:0000256" key="2">
    <source>
        <dbReference type="SAM" id="SignalP"/>
    </source>
</evidence>
<proteinExistence type="predicted"/>
<feature type="coiled-coil region" evidence="1">
    <location>
        <begin position="120"/>
        <end position="147"/>
    </location>
</feature>
<dbReference type="EMBL" id="JACHHB010000004">
    <property type="protein sequence ID" value="MBB5172962.1"/>
    <property type="molecule type" value="Genomic_DNA"/>
</dbReference>
<accession>A0A840QNK3</accession>
<name>A0A840QNK3_9BACI</name>
<evidence type="ECO:0000313" key="4">
    <source>
        <dbReference type="Proteomes" id="UP000551878"/>
    </source>
</evidence>
<keyword evidence="4" id="KW-1185">Reference proteome</keyword>
<sequence length="150" mass="17320">MKKIVMVGVAIICIGLLITACNSNPSSLPDHQTGFDALGSDSIVDQSRVDQMKKQINDREEVVTVHGVEMEDDVYINVKVKHRHRLFLERLRKEFHEIAQKVDQNATVHLSTDKRIEWDLDALESEIKNREISKERLRRELDNIEDNMKG</sequence>
<organism evidence="3 4">
    <name type="scientific">Texcoconibacillus texcoconensis</name>
    <dbReference type="NCBI Taxonomy" id="1095777"/>
    <lineage>
        <taxon>Bacteria</taxon>
        <taxon>Bacillati</taxon>
        <taxon>Bacillota</taxon>
        <taxon>Bacilli</taxon>
        <taxon>Bacillales</taxon>
        <taxon>Bacillaceae</taxon>
        <taxon>Texcoconibacillus</taxon>
    </lineage>
</organism>
<dbReference type="AlphaFoldDB" id="A0A840QNK3"/>